<dbReference type="Proteomes" id="UP000256503">
    <property type="component" value="Chromosome"/>
</dbReference>
<evidence type="ECO:0000313" key="2">
    <source>
        <dbReference type="Proteomes" id="UP000256503"/>
    </source>
</evidence>
<evidence type="ECO:0000313" key="1">
    <source>
        <dbReference type="EMBL" id="AXM96325.1"/>
    </source>
</evidence>
<organism evidence="1 2">
    <name type="scientific">Pseudomonas plecoglossicida</name>
    <dbReference type="NCBI Taxonomy" id="70775"/>
    <lineage>
        <taxon>Bacteria</taxon>
        <taxon>Pseudomonadati</taxon>
        <taxon>Pseudomonadota</taxon>
        <taxon>Gammaproteobacteria</taxon>
        <taxon>Pseudomonadales</taxon>
        <taxon>Pseudomonadaceae</taxon>
        <taxon>Pseudomonas</taxon>
    </lineage>
</organism>
<protein>
    <submittedName>
        <fullName evidence="1">Uncharacterized protein</fullName>
    </submittedName>
</protein>
<sequence length="99" mass="10403">MEGGPMSRPCSPEAACERAFYPETMVRKVVDFHDAGTALRGGVSKIRAFSLSSTQSMMKRTGSIAGKPAPTEISTGLKPCAVPVGAGLPAIGRYSQQRC</sequence>
<accession>A0AAD0QWR1</accession>
<dbReference type="EMBL" id="CP031146">
    <property type="protein sequence ID" value="AXM96325.1"/>
    <property type="molecule type" value="Genomic_DNA"/>
</dbReference>
<dbReference type="AlphaFoldDB" id="A0AAD0QWR1"/>
<gene>
    <name evidence="1" type="ORF">DVB73_11290</name>
</gene>
<proteinExistence type="predicted"/>
<reference evidence="1 2" key="1">
    <citation type="submission" date="2018-07" db="EMBL/GenBank/DDBJ databases">
        <title>Complete genome sequence of a Pseudomonas plecoglossicida strain pathogenic to the marine fish, Larimichthys crocea.</title>
        <authorList>
            <person name="Tao Z."/>
        </authorList>
    </citation>
    <scope>NUCLEOTIDE SEQUENCE [LARGE SCALE GENOMIC DNA]</scope>
    <source>
        <strain evidence="1 2">XSDHY-P</strain>
    </source>
</reference>
<name>A0AAD0QWR1_PSEDL</name>